<dbReference type="PANTHER" id="PTHR30605:SF0">
    <property type="entry name" value="ANHYDRO-N-ACETYLMURAMIC ACID KINASE"/>
    <property type="match status" value="1"/>
</dbReference>
<dbReference type="SUPFAM" id="SSF53067">
    <property type="entry name" value="Actin-like ATPase domain"/>
    <property type="match status" value="1"/>
</dbReference>
<keyword evidence="1 2" id="KW-0119">Carbohydrate metabolism</keyword>
<sequence length="386" mass="41357">MNHPKTSDMKSSWAVGLMTGTVLDGFIDIAMIRSDGETIDEFGPWELAPYPTDIRSLLAETLDIAREWQFKGPEPEIFRKAEIALTEAQSLAVNLFLEKHGFQSSDIAAVGFHGQTVLHVAPQGGNRGFTRQLGDGAIMSRIVGTDVVFDFRSADVEAGGQGAPLSAIYHKAMLQKIGAGADHAMLNLGGVANITWCNSSDMIAFDTGPANAPVNDWIRAKTGKEMDRDGKIAASGNVDEERLRVLLSHPFLHAPYPKSLDRFDFPASMADGLGLEDGAATLTAFTAGAVGKALDLLPERPKKIVVCGGGRKNPVMMKEIAKRASVEVIIADDVGLRGDAVEAECFAYLAMRSLKGLPLSFPHTTGVAKPQTGGRIARSRDLEILS</sequence>
<reference evidence="3 4" key="1">
    <citation type="submission" date="2023-07" db="EMBL/GenBank/DDBJ databases">
        <title>Comparative genomics of wheat-associated soil bacteria to identify genetic determinants of phenazine resistance.</title>
        <authorList>
            <person name="Mouncey N."/>
        </authorList>
    </citation>
    <scope>NUCLEOTIDE SEQUENCE [LARGE SCALE GENOMIC DNA]</scope>
    <source>
        <strain evidence="3 4">W4I11</strain>
    </source>
</reference>
<dbReference type="Pfam" id="PF03702">
    <property type="entry name" value="AnmK"/>
    <property type="match status" value="1"/>
</dbReference>
<protein>
    <recommendedName>
        <fullName evidence="2">Anhydro-N-acetylmuramic acid kinase</fullName>
        <ecNumber evidence="2">2.7.1.170</ecNumber>
    </recommendedName>
    <alternativeName>
        <fullName evidence="2">AnhMurNAc kinase</fullName>
    </alternativeName>
</protein>
<name>A0ABU0S256_9HYPH</name>
<evidence type="ECO:0000256" key="1">
    <source>
        <dbReference type="ARBA" id="ARBA00023277"/>
    </source>
</evidence>
<dbReference type="HAMAP" id="MF_01270">
    <property type="entry name" value="AnhMurNAc_kinase"/>
    <property type="match status" value="1"/>
</dbReference>
<comment type="similarity">
    <text evidence="2">Belongs to the anhydro-N-acetylmuramic acid kinase family.</text>
</comment>
<evidence type="ECO:0000313" key="4">
    <source>
        <dbReference type="Proteomes" id="UP001237780"/>
    </source>
</evidence>
<evidence type="ECO:0000256" key="2">
    <source>
        <dbReference type="HAMAP-Rule" id="MF_01270"/>
    </source>
</evidence>
<dbReference type="Gene3D" id="3.30.420.40">
    <property type="match status" value="2"/>
</dbReference>
<keyword evidence="2 3" id="KW-0808">Transferase</keyword>
<gene>
    <name evidence="2" type="primary">anmK</name>
    <name evidence="3" type="ORF">QFZ34_000038</name>
</gene>
<keyword evidence="2" id="KW-0547">Nucleotide-binding</keyword>
<accession>A0ABU0S256</accession>
<comment type="pathway">
    <text evidence="2">Amino-sugar metabolism; 1,6-anhydro-N-acetylmuramate degradation.</text>
</comment>
<dbReference type="InterPro" id="IPR043129">
    <property type="entry name" value="ATPase_NBD"/>
</dbReference>
<proteinExistence type="inferred from homology"/>
<evidence type="ECO:0000313" key="3">
    <source>
        <dbReference type="EMBL" id="MDQ0994861.1"/>
    </source>
</evidence>
<dbReference type="EC" id="2.7.1.170" evidence="2"/>
<keyword evidence="4" id="KW-1185">Reference proteome</keyword>
<comment type="caution">
    <text evidence="3">The sequence shown here is derived from an EMBL/GenBank/DDBJ whole genome shotgun (WGS) entry which is preliminary data.</text>
</comment>
<dbReference type="PANTHER" id="PTHR30605">
    <property type="entry name" value="ANHYDRO-N-ACETYLMURAMIC ACID KINASE"/>
    <property type="match status" value="1"/>
</dbReference>
<dbReference type="NCBIfam" id="NF007141">
    <property type="entry name" value="PRK09585.1-5"/>
    <property type="match status" value="1"/>
</dbReference>
<comment type="catalytic activity">
    <reaction evidence="2">
        <text>1,6-anhydro-N-acetyl-beta-muramate + ATP + H2O = N-acetyl-D-muramate 6-phosphate + ADP + H(+)</text>
        <dbReference type="Rhea" id="RHEA:24952"/>
        <dbReference type="ChEBI" id="CHEBI:15377"/>
        <dbReference type="ChEBI" id="CHEBI:15378"/>
        <dbReference type="ChEBI" id="CHEBI:30616"/>
        <dbReference type="ChEBI" id="CHEBI:58690"/>
        <dbReference type="ChEBI" id="CHEBI:58722"/>
        <dbReference type="ChEBI" id="CHEBI:456216"/>
        <dbReference type="EC" id="2.7.1.170"/>
    </reaction>
</comment>
<dbReference type="Proteomes" id="UP001237780">
    <property type="component" value="Unassembled WGS sequence"/>
</dbReference>
<organism evidence="3 4">
    <name type="scientific">Phyllobacterium ifriqiyense</name>
    <dbReference type="NCBI Taxonomy" id="314238"/>
    <lineage>
        <taxon>Bacteria</taxon>
        <taxon>Pseudomonadati</taxon>
        <taxon>Pseudomonadota</taxon>
        <taxon>Alphaproteobacteria</taxon>
        <taxon>Hyphomicrobiales</taxon>
        <taxon>Phyllobacteriaceae</taxon>
        <taxon>Phyllobacterium</taxon>
    </lineage>
</organism>
<dbReference type="GO" id="GO:0016301">
    <property type="term" value="F:kinase activity"/>
    <property type="evidence" value="ECO:0007669"/>
    <property type="project" value="UniProtKB-KW"/>
</dbReference>
<dbReference type="EMBL" id="JAUSZT010000001">
    <property type="protein sequence ID" value="MDQ0994861.1"/>
    <property type="molecule type" value="Genomic_DNA"/>
</dbReference>
<comment type="caution">
    <text evidence="2">Lacks conserved residue(s) required for the propagation of feature annotation.</text>
</comment>
<comment type="pathway">
    <text evidence="2">Cell wall biogenesis; peptidoglycan recycling.</text>
</comment>
<keyword evidence="2" id="KW-0067">ATP-binding</keyword>
<comment type="function">
    <text evidence="2">Catalyzes the specific phosphorylation of 1,6-anhydro-N-acetylmuramic acid (anhMurNAc) with the simultaneous cleavage of the 1,6-anhydro ring, generating MurNAc-6-P. Is required for the utilization of anhMurNAc either imported from the medium or derived from its own cell wall murein, and thus plays a role in cell wall recycling.</text>
</comment>
<keyword evidence="2 3" id="KW-0418">Kinase</keyword>
<dbReference type="InterPro" id="IPR005338">
    <property type="entry name" value="Anhydro_N_Ac-Mur_kinase"/>
</dbReference>